<dbReference type="EMBL" id="EU955097">
    <property type="protein sequence ID" value="ACG27215.1"/>
    <property type="molecule type" value="mRNA"/>
</dbReference>
<organism evidence="1">
    <name type="scientific">Zea mays</name>
    <name type="common">Maize</name>
    <dbReference type="NCBI Taxonomy" id="4577"/>
    <lineage>
        <taxon>Eukaryota</taxon>
        <taxon>Viridiplantae</taxon>
        <taxon>Streptophyta</taxon>
        <taxon>Embryophyta</taxon>
        <taxon>Tracheophyta</taxon>
        <taxon>Spermatophyta</taxon>
        <taxon>Magnoliopsida</taxon>
        <taxon>Liliopsida</taxon>
        <taxon>Poales</taxon>
        <taxon>Poaceae</taxon>
        <taxon>PACMAD clade</taxon>
        <taxon>Panicoideae</taxon>
        <taxon>Andropogonodae</taxon>
        <taxon>Andropogoneae</taxon>
        <taxon>Tripsacinae</taxon>
        <taxon>Zea</taxon>
    </lineage>
</organism>
<sequence>MVGWASPDQQVGVFRRGVVCLASATPTAESTAGPPAVLSLRRLVAWNQRQFSGS</sequence>
<evidence type="ECO:0000313" key="1">
    <source>
        <dbReference type="EMBL" id="ACG27215.1"/>
    </source>
</evidence>
<protein>
    <submittedName>
        <fullName evidence="1">Uncharacterized protein</fullName>
    </submittedName>
</protein>
<reference evidence="1" key="1">
    <citation type="journal article" date="2009" name="Plant Mol. Biol.">
        <title>Insights into corn genes derived from large-scale cDNA sequencing.</title>
        <authorList>
            <person name="Alexandrov N.N."/>
            <person name="Brover V.V."/>
            <person name="Freidin S."/>
            <person name="Troukhan M.E."/>
            <person name="Tatarinova T.V."/>
            <person name="Zhang H."/>
            <person name="Swaller T.J."/>
            <person name="Lu Y.P."/>
            <person name="Bouck J."/>
            <person name="Flavell R.B."/>
            <person name="Feldmann K.A."/>
        </authorList>
    </citation>
    <scope>NUCLEOTIDE SEQUENCE</scope>
</reference>
<dbReference type="AlphaFoldDB" id="B6SQT2"/>
<name>B6SQT2_MAIZE</name>
<proteinExistence type="evidence at transcript level"/>
<accession>B6SQT2</accession>